<reference evidence="10" key="1">
    <citation type="submission" date="2020-06" db="EMBL/GenBank/DDBJ databases">
        <title>Genomes of multiple members of Pneumocystis genus reveal paths to human pathogen Pneumocystis jirovecii.</title>
        <authorList>
            <person name="Cisse O.H."/>
            <person name="Ma L."/>
            <person name="Dekker J."/>
            <person name="Khil P."/>
            <person name="Jo J."/>
            <person name="Brenchley J."/>
            <person name="Blair R."/>
            <person name="Pahar B."/>
            <person name="Chabe M."/>
            <person name="Van Rompay K.A."/>
            <person name="Keesler R."/>
            <person name="Sukura A."/>
            <person name="Hirsch V."/>
            <person name="Kutty G."/>
            <person name="Liu Y."/>
            <person name="Peng L."/>
            <person name="Chen J."/>
            <person name="Song J."/>
            <person name="Weissenbacher-Lang C."/>
            <person name="Xu J."/>
            <person name="Upham N.S."/>
            <person name="Stajich J.E."/>
            <person name="Cuomo C.A."/>
            <person name="Cushion M.T."/>
            <person name="Kovacs J.A."/>
        </authorList>
    </citation>
    <scope>NUCLEOTIDE SEQUENCE</scope>
    <source>
        <strain evidence="10">2A</strain>
    </source>
</reference>
<keyword evidence="4 9" id="KW-0812">Transmembrane</keyword>
<dbReference type="EMBL" id="CP054545">
    <property type="protein sequence ID" value="QSL66823.1"/>
    <property type="molecule type" value="Genomic_DNA"/>
</dbReference>
<comment type="subcellular location">
    <subcellularLocation>
        <location evidence="1">Mitochondrion inner membrane</location>
    </subcellularLocation>
</comment>
<dbReference type="Proteomes" id="UP000663699">
    <property type="component" value="Chromosome 14"/>
</dbReference>
<name>A0A899G234_9ASCO</name>
<evidence type="ECO:0000256" key="9">
    <source>
        <dbReference type="SAM" id="Phobius"/>
    </source>
</evidence>
<dbReference type="PANTHER" id="PTHR31586:SF1">
    <property type="entry name" value="CYTOCHROME C OXIDASE ASSEMBLY PROTEIN COX20, MITOCHONDRIAL"/>
    <property type="match status" value="1"/>
</dbReference>
<keyword evidence="7" id="KW-0496">Mitochondrion</keyword>
<feature type="transmembrane region" description="Helical" evidence="9">
    <location>
        <begin position="20"/>
        <end position="38"/>
    </location>
</feature>
<evidence type="ECO:0000313" key="11">
    <source>
        <dbReference type="Proteomes" id="UP000663699"/>
    </source>
</evidence>
<evidence type="ECO:0000256" key="7">
    <source>
        <dbReference type="ARBA" id="ARBA00023128"/>
    </source>
</evidence>
<accession>A0A899G234</accession>
<dbReference type="OrthoDB" id="14603at2759"/>
<sequence>MVFASSYLTNIHHTPCFRNAILYGIASGVILGAIRIAFHVPIIKACHTCVATFCCVSIVSWEGCRYQRRIERRNIKVSIDNHPKERKEEP</sequence>
<comment type="similarity">
    <text evidence="2">Belongs to the COX20 family.</text>
</comment>
<evidence type="ECO:0000256" key="5">
    <source>
        <dbReference type="ARBA" id="ARBA00022792"/>
    </source>
</evidence>
<gene>
    <name evidence="10" type="ORF">MERGE_001210</name>
</gene>
<proteinExistence type="inferred from homology"/>
<keyword evidence="11" id="KW-1185">Reference proteome</keyword>
<evidence type="ECO:0000256" key="2">
    <source>
        <dbReference type="ARBA" id="ARBA00009575"/>
    </source>
</evidence>
<dbReference type="PANTHER" id="PTHR31586">
    <property type="entry name" value="CYTOCHROME C OXIDASE PROTEIN 20"/>
    <property type="match status" value="1"/>
</dbReference>
<dbReference type="GO" id="GO:0005743">
    <property type="term" value="C:mitochondrial inner membrane"/>
    <property type="evidence" value="ECO:0007669"/>
    <property type="project" value="UniProtKB-SubCell"/>
</dbReference>
<dbReference type="Pfam" id="PF12597">
    <property type="entry name" value="Cox20"/>
    <property type="match status" value="1"/>
</dbReference>
<organism evidence="10 11">
    <name type="scientific">Pneumocystis wakefieldiae</name>
    <dbReference type="NCBI Taxonomy" id="38082"/>
    <lineage>
        <taxon>Eukaryota</taxon>
        <taxon>Fungi</taxon>
        <taxon>Dikarya</taxon>
        <taxon>Ascomycota</taxon>
        <taxon>Taphrinomycotina</taxon>
        <taxon>Pneumocystomycetes</taxon>
        <taxon>Pneumocystaceae</taxon>
        <taxon>Pneumocystis</taxon>
    </lineage>
</organism>
<dbReference type="InterPro" id="IPR022533">
    <property type="entry name" value="Cox20"/>
</dbReference>
<evidence type="ECO:0000256" key="3">
    <source>
        <dbReference type="ARBA" id="ARBA00017689"/>
    </source>
</evidence>
<evidence type="ECO:0000256" key="8">
    <source>
        <dbReference type="ARBA" id="ARBA00023136"/>
    </source>
</evidence>
<evidence type="ECO:0000256" key="6">
    <source>
        <dbReference type="ARBA" id="ARBA00022989"/>
    </source>
</evidence>
<keyword evidence="8 9" id="KW-0472">Membrane</keyword>
<evidence type="ECO:0000313" key="10">
    <source>
        <dbReference type="EMBL" id="QSL66823.1"/>
    </source>
</evidence>
<dbReference type="AlphaFoldDB" id="A0A899G234"/>
<evidence type="ECO:0000256" key="1">
    <source>
        <dbReference type="ARBA" id="ARBA00004273"/>
    </source>
</evidence>
<dbReference type="GO" id="GO:0033617">
    <property type="term" value="P:mitochondrial respiratory chain complex IV assembly"/>
    <property type="evidence" value="ECO:0007669"/>
    <property type="project" value="InterPro"/>
</dbReference>
<keyword evidence="6 9" id="KW-1133">Transmembrane helix</keyword>
<protein>
    <recommendedName>
        <fullName evidence="3">Cytochrome c oxidase assembly protein COX20, mitochondrial</fullName>
    </recommendedName>
</protein>
<evidence type="ECO:0000256" key="4">
    <source>
        <dbReference type="ARBA" id="ARBA00022692"/>
    </source>
</evidence>
<keyword evidence="5" id="KW-0999">Mitochondrion inner membrane</keyword>